<dbReference type="EMBL" id="KK365359">
    <property type="protein sequence ID" value="KCZ79120.1"/>
    <property type="molecule type" value="Genomic_DNA"/>
</dbReference>
<feature type="non-terminal residue" evidence="1">
    <location>
        <position position="137"/>
    </location>
</feature>
<reference evidence="1 2" key="2">
    <citation type="submission" date="2014-03" db="EMBL/GenBank/DDBJ databases">
        <title>The Genome Sequence of Anncaliia algerae insect isolate PRA339.</title>
        <authorList>
            <consortium name="The Broad Institute Genome Sequencing Platform"/>
            <consortium name="The Broad Institute Genome Sequencing Center for Infectious Disease"/>
            <person name="Cuomo C."/>
            <person name="Becnel J."/>
            <person name="Sanscrainte N."/>
            <person name="Walker B."/>
            <person name="Young S.K."/>
            <person name="Zeng Q."/>
            <person name="Gargeya S."/>
            <person name="Fitzgerald M."/>
            <person name="Haas B."/>
            <person name="Abouelleil A."/>
            <person name="Alvarado L."/>
            <person name="Arachchi H.M."/>
            <person name="Berlin A.M."/>
            <person name="Chapman S.B."/>
            <person name="Dewar J."/>
            <person name="Goldberg J."/>
            <person name="Griggs A."/>
            <person name="Gujja S."/>
            <person name="Hansen M."/>
            <person name="Howarth C."/>
            <person name="Imamovic A."/>
            <person name="Larimer J."/>
            <person name="McCowan C."/>
            <person name="Murphy C."/>
            <person name="Neiman D."/>
            <person name="Pearson M."/>
            <person name="Priest M."/>
            <person name="Roberts A."/>
            <person name="Saif S."/>
            <person name="Shea T."/>
            <person name="Sisk P."/>
            <person name="Sykes S."/>
            <person name="Wortman J."/>
            <person name="Nusbaum C."/>
            <person name="Birren B."/>
        </authorList>
    </citation>
    <scope>NUCLEOTIDE SEQUENCE [LARGE SCALE GENOMIC DNA]</scope>
    <source>
        <strain evidence="1 2">PRA339</strain>
    </source>
</reference>
<dbReference type="Proteomes" id="UP000030655">
    <property type="component" value="Unassembled WGS sequence"/>
</dbReference>
<dbReference type="HOGENOM" id="CLU_044348_9_2_1"/>
<name>A0A059EW45_9MICR</name>
<gene>
    <name evidence="1" type="ORF">H312_03493</name>
</gene>
<reference evidence="2" key="1">
    <citation type="submission" date="2013-02" db="EMBL/GenBank/DDBJ databases">
        <authorList>
            <consortium name="The Broad Institute Genome Sequencing Platform"/>
            <person name="Cuomo C."/>
            <person name="Becnel J."/>
            <person name="Sanscrainte N."/>
            <person name="Walker B."/>
            <person name="Young S.K."/>
            <person name="Zeng Q."/>
            <person name="Gargeya S."/>
            <person name="Fitzgerald M."/>
            <person name="Haas B."/>
            <person name="Abouelleil A."/>
            <person name="Alvarado L."/>
            <person name="Arachchi H.M."/>
            <person name="Berlin A.M."/>
            <person name="Chapman S.B."/>
            <person name="Dewar J."/>
            <person name="Goldberg J."/>
            <person name="Griggs A."/>
            <person name="Gujja S."/>
            <person name="Hansen M."/>
            <person name="Howarth C."/>
            <person name="Imamovic A."/>
            <person name="Larimer J."/>
            <person name="McCowan C."/>
            <person name="Murphy C."/>
            <person name="Neiman D."/>
            <person name="Pearson M."/>
            <person name="Priest M."/>
            <person name="Roberts A."/>
            <person name="Saif S."/>
            <person name="Shea T."/>
            <person name="Sisk P."/>
            <person name="Sykes S."/>
            <person name="Wortman J."/>
            <person name="Nusbaum C."/>
            <person name="Birren B."/>
        </authorList>
    </citation>
    <scope>NUCLEOTIDE SEQUENCE [LARGE SCALE GENOMIC DNA]</scope>
    <source>
        <strain evidence="2">PRA339</strain>
    </source>
</reference>
<dbReference type="VEuPathDB" id="MicrosporidiaDB:H312_03493"/>
<evidence type="ECO:0000313" key="1">
    <source>
        <dbReference type="EMBL" id="KCZ79120.1"/>
    </source>
</evidence>
<proteinExistence type="predicted"/>
<dbReference type="OrthoDB" id="10374831at2759"/>
<accession>A0A059EW45</accession>
<evidence type="ECO:0008006" key="3">
    <source>
        <dbReference type="Google" id="ProtNLM"/>
    </source>
</evidence>
<evidence type="ECO:0000313" key="2">
    <source>
        <dbReference type="Proteomes" id="UP000030655"/>
    </source>
</evidence>
<protein>
    <recommendedName>
        <fullName evidence="3">Transposase zinc-ribbon domain-containing protein</fullName>
    </recommendedName>
</protein>
<dbReference type="AlphaFoldDB" id="A0A059EW45"/>
<keyword evidence="2" id="KW-1185">Reference proteome</keyword>
<sequence length="137" mass="16446">MNTAFQLEKGFYKMNQEEVIEYLMSNKYLKKEIYCQKCGVPLVLVKNKRSQDKYSWRCMFKTCLVYKKYFSLREGSFFRDFKIDLKSVMLIIIKYSCRQQKYQINQSMDYAVKTIKKVIDKLVDLMPQTDFSSNKLG</sequence>
<organism evidence="1 2">
    <name type="scientific">Anncaliia algerae PRA339</name>
    <dbReference type="NCBI Taxonomy" id="1288291"/>
    <lineage>
        <taxon>Eukaryota</taxon>
        <taxon>Fungi</taxon>
        <taxon>Fungi incertae sedis</taxon>
        <taxon>Microsporidia</taxon>
        <taxon>Tubulinosematoidea</taxon>
        <taxon>Tubulinosematidae</taxon>
        <taxon>Anncaliia</taxon>
    </lineage>
</organism>